<evidence type="ECO:0000256" key="1">
    <source>
        <dbReference type="ARBA" id="ARBA00004651"/>
    </source>
</evidence>
<comment type="subcellular location">
    <subcellularLocation>
        <location evidence="1">Cell membrane</location>
        <topology evidence="1">Multi-pass membrane protein</topology>
    </subcellularLocation>
</comment>
<evidence type="ECO:0000256" key="5">
    <source>
        <dbReference type="ARBA" id="ARBA00023136"/>
    </source>
</evidence>
<feature type="transmembrane region" description="Helical" evidence="6">
    <location>
        <begin position="329"/>
        <end position="352"/>
    </location>
</feature>
<dbReference type="PROSITE" id="PS50850">
    <property type="entry name" value="MFS"/>
    <property type="match status" value="1"/>
</dbReference>
<evidence type="ECO:0000259" key="7">
    <source>
        <dbReference type="PROSITE" id="PS50850"/>
    </source>
</evidence>
<dbReference type="InterPro" id="IPR020846">
    <property type="entry name" value="MFS_dom"/>
</dbReference>
<feature type="transmembrane region" description="Helical" evidence="6">
    <location>
        <begin position="125"/>
        <end position="143"/>
    </location>
</feature>
<name>A0A4Q9DQI0_9BACL</name>
<keyword evidence="5 6" id="KW-0472">Membrane</keyword>
<dbReference type="InterPro" id="IPR050930">
    <property type="entry name" value="MFS_Vesicular_Transporter"/>
</dbReference>
<proteinExistence type="predicted"/>
<feature type="transmembrane region" description="Helical" evidence="6">
    <location>
        <begin position="396"/>
        <end position="415"/>
    </location>
</feature>
<feature type="transmembrane region" description="Helical" evidence="6">
    <location>
        <begin position="182"/>
        <end position="201"/>
    </location>
</feature>
<feature type="transmembrane region" description="Helical" evidence="6">
    <location>
        <begin position="231"/>
        <end position="252"/>
    </location>
</feature>
<dbReference type="Gene3D" id="1.20.1250.20">
    <property type="entry name" value="MFS general substrate transporter like domains"/>
    <property type="match status" value="1"/>
</dbReference>
<feature type="transmembrane region" description="Helical" evidence="6">
    <location>
        <begin position="30"/>
        <end position="51"/>
    </location>
</feature>
<feature type="transmembrane region" description="Helical" evidence="6">
    <location>
        <begin position="155"/>
        <end position="176"/>
    </location>
</feature>
<evidence type="ECO:0000256" key="3">
    <source>
        <dbReference type="ARBA" id="ARBA00022692"/>
    </source>
</evidence>
<evidence type="ECO:0000313" key="8">
    <source>
        <dbReference type="EMBL" id="TBL78663.1"/>
    </source>
</evidence>
<reference evidence="8 9" key="1">
    <citation type="submission" date="2019-02" db="EMBL/GenBank/DDBJ databases">
        <title>Paenibacillus sp. nov., isolated from surface-sterilized tissue of Thalictrum simplex L.</title>
        <authorList>
            <person name="Tuo L."/>
        </authorList>
    </citation>
    <scope>NUCLEOTIDE SEQUENCE [LARGE SCALE GENOMIC DNA]</scope>
    <source>
        <strain evidence="8 9">N2SHLJ1</strain>
    </source>
</reference>
<dbReference type="SUPFAM" id="SSF103473">
    <property type="entry name" value="MFS general substrate transporter"/>
    <property type="match status" value="1"/>
</dbReference>
<feature type="transmembrane region" description="Helical" evidence="6">
    <location>
        <begin position="306"/>
        <end position="323"/>
    </location>
</feature>
<dbReference type="PANTHER" id="PTHR23506:SF23">
    <property type="entry name" value="GH10249P"/>
    <property type="match status" value="1"/>
</dbReference>
<keyword evidence="9" id="KW-1185">Reference proteome</keyword>
<accession>A0A4Q9DQI0</accession>
<dbReference type="EMBL" id="SIRE01000009">
    <property type="protein sequence ID" value="TBL78663.1"/>
    <property type="molecule type" value="Genomic_DNA"/>
</dbReference>
<dbReference type="InterPro" id="IPR001958">
    <property type="entry name" value="Tet-R_TetA/multi-R_MdtG-like"/>
</dbReference>
<feature type="transmembrane region" description="Helical" evidence="6">
    <location>
        <begin position="364"/>
        <end position="384"/>
    </location>
</feature>
<organism evidence="8 9">
    <name type="scientific">Paenibacillus thalictri</name>
    <dbReference type="NCBI Taxonomy" id="2527873"/>
    <lineage>
        <taxon>Bacteria</taxon>
        <taxon>Bacillati</taxon>
        <taxon>Bacillota</taxon>
        <taxon>Bacilli</taxon>
        <taxon>Bacillales</taxon>
        <taxon>Paenibacillaceae</taxon>
        <taxon>Paenibacillus</taxon>
    </lineage>
</organism>
<dbReference type="AlphaFoldDB" id="A0A4Q9DQI0"/>
<comment type="caution">
    <text evidence="8">The sequence shown here is derived from an EMBL/GenBank/DDBJ whole genome shotgun (WGS) entry which is preliminary data.</text>
</comment>
<keyword evidence="4 6" id="KW-1133">Transmembrane helix</keyword>
<dbReference type="GO" id="GO:0005886">
    <property type="term" value="C:plasma membrane"/>
    <property type="evidence" value="ECO:0007669"/>
    <property type="project" value="UniProtKB-SubCell"/>
</dbReference>
<keyword evidence="2" id="KW-0813">Transport</keyword>
<keyword evidence="3 6" id="KW-0812">Transmembrane</keyword>
<evidence type="ECO:0000256" key="6">
    <source>
        <dbReference type="SAM" id="Phobius"/>
    </source>
</evidence>
<dbReference type="InterPro" id="IPR036259">
    <property type="entry name" value="MFS_trans_sf"/>
</dbReference>
<evidence type="ECO:0000256" key="4">
    <source>
        <dbReference type="ARBA" id="ARBA00022989"/>
    </source>
</evidence>
<feature type="transmembrane region" description="Helical" evidence="6">
    <location>
        <begin position="264"/>
        <end position="285"/>
    </location>
</feature>
<gene>
    <name evidence="8" type="ORF">EYB31_14310</name>
</gene>
<feature type="transmembrane region" description="Helical" evidence="6">
    <location>
        <begin position="97"/>
        <end position="119"/>
    </location>
</feature>
<dbReference type="Pfam" id="PF07690">
    <property type="entry name" value="MFS_1"/>
    <property type="match status" value="2"/>
</dbReference>
<dbReference type="PANTHER" id="PTHR23506">
    <property type="entry name" value="GH10249P"/>
    <property type="match status" value="1"/>
</dbReference>
<dbReference type="Proteomes" id="UP000293142">
    <property type="component" value="Unassembled WGS sequence"/>
</dbReference>
<dbReference type="InterPro" id="IPR011701">
    <property type="entry name" value="MFS"/>
</dbReference>
<dbReference type="GO" id="GO:0022857">
    <property type="term" value="F:transmembrane transporter activity"/>
    <property type="evidence" value="ECO:0007669"/>
    <property type="project" value="InterPro"/>
</dbReference>
<sequence length="429" mass="46043">MWDYIAEMATTKISNLGEVASMPESGRMPVIIIAWVTAICILGDSMLYIVLPVYWEQFGLDALWQVGVLLSINRFVRLPLNPLIGPLYRRITKRSGVLIAVALAIVTTWSYGFLHGFWVLAAMRALWGAAWSLLRLGGYLTVLECASERTRGGLLGTYNGLIGVGSLIGMLAGGVLADIVGVRTVCAVLGVLTLAGIPFVLRYIPATVSVSHDSSPAPESEKTFQWRHREALFVLTSGIVISIVYFGMYTSTMSRMVEEHTADALLPGLLIGAATLTGIVQAIRWSWSPFLSPWIGRLSDRMPSRLPLFVGSLLLGGVIFALLPIQLPVWLWLAVLLVAQLSNTAVLTLMDAVASDTASRTSKVAFMTAYTTGTDLGAAIGPFIGYALAAQLGLGSIYWLSAVLLLAVGAAWAAASRKAGRRPAVTGKM</sequence>
<evidence type="ECO:0000313" key="9">
    <source>
        <dbReference type="Proteomes" id="UP000293142"/>
    </source>
</evidence>
<dbReference type="PRINTS" id="PR01035">
    <property type="entry name" value="TCRTETA"/>
</dbReference>
<dbReference type="OrthoDB" id="5338069at2"/>
<feature type="domain" description="Major facilitator superfamily (MFS) profile" evidence="7">
    <location>
        <begin position="29"/>
        <end position="419"/>
    </location>
</feature>
<evidence type="ECO:0000256" key="2">
    <source>
        <dbReference type="ARBA" id="ARBA00022448"/>
    </source>
</evidence>
<protein>
    <submittedName>
        <fullName evidence="8">MFS transporter</fullName>
    </submittedName>
</protein>